<accession>A0A1L9AYR6</accession>
<sequence length="259" mass="28411">MPWNLFLGNAAHRLIAFMYGINHPSSRVYYNTKSIKAITEETGFGDSSRLLPGDLKICPDITDVSVLVLFEIKPGGEQAFEEGREEVRTYLAALNRAILNNQHFTGGRDFQGEVLIRFAGGQYIWKLEWKTTAPGVVQYKWTRSLQRFESEEAAYKSGQWVDLSVEEIRQYGGWVAQAVEGMVSRREKLTSISGTMGMVIDLIGGVATTIVWGAILGRIGSGAQQPPSQGGGQVIPFPARPPPSAPPAQRPASGMSLPR</sequence>
<keyword evidence="3" id="KW-1185">Reference proteome</keyword>
<organism evidence="2 3">
    <name type="scientific">Cystobacter ferrugineus</name>
    <dbReference type="NCBI Taxonomy" id="83449"/>
    <lineage>
        <taxon>Bacteria</taxon>
        <taxon>Pseudomonadati</taxon>
        <taxon>Myxococcota</taxon>
        <taxon>Myxococcia</taxon>
        <taxon>Myxococcales</taxon>
        <taxon>Cystobacterineae</taxon>
        <taxon>Archangiaceae</taxon>
        <taxon>Cystobacter</taxon>
    </lineage>
</organism>
<gene>
    <name evidence="2" type="ORF">BON30_39525</name>
</gene>
<proteinExistence type="predicted"/>
<reference evidence="3" key="1">
    <citation type="submission" date="2016-11" db="EMBL/GenBank/DDBJ databases">
        <authorList>
            <person name="Shukria A."/>
            <person name="Stevens D.C."/>
        </authorList>
    </citation>
    <scope>NUCLEOTIDE SEQUENCE [LARGE SCALE GENOMIC DNA]</scope>
    <source>
        <strain evidence="3">Cbfe23</strain>
    </source>
</reference>
<evidence type="ECO:0000256" key="1">
    <source>
        <dbReference type="SAM" id="MobiDB-lite"/>
    </source>
</evidence>
<feature type="compositionally biased region" description="Pro residues" evidence="1">
    <location>
        <begin position="238"/>
        <end position="249"/>
    </location>
</feature>
<feature type="region of interest" description="Disordered" evidence="1">
    <location>
        <begin position="222"/>
        <end position="259"/>
    </location>
</feature>
<dbReference type="Proteomes" id="UP000182229">
    <property type="component" value="Unassembled WGS sequence"/>
</dbReference>
<evidence type="ECO:0000313" key="3">
    <source>
        <dbReference type="Proteomes" id="UP000182229"/>
    </source>
</evidence>
<comment type="caution">
    <text evidence="2">The sequence shown here is derived from an EMBL/GenBank/DDBJ whole genome shotgun (WGS) entry which is preliminary data.</text>
</comment>
<reference evidence="2 3" key="2">
    <citation type="submission" date="2016-12" db="EMBL/GenBank/DDBJ databases">
        <title>Draft Genome Sequence of Cystobacter ferrugineus Strain Cbfe23.</title>
        <authorList>
            <person name="Akbar S."/>
            <person name="Dowd S.E."/>
            <person name="Stevens D.C."/>
        </authorList>
    </citation>
    <scope>NUCLEOTIDE SEQUENCE [LARGE SCALE GENOMIC DNA]</scope>
    <source>
        <strain evidence="2 3">Cbfe23</strain>
    </source>
</reference>
<dbReference type="AlphaFoldDB" id="A0A1L9AYR6"/>
<name>A0A1L9AYR6_9BACT</name>
<protein>
    <submittedName>
        <fullName evidence="2">Uncharacterized protein</fullName>
    </submittedName>
</protein>
<evidence type="ECO:0000313" key="2">
    <source>
        <dbReference type="EMBL" id="OJH35155.1"/>
    </source>
</evidence>
<dbReference type="EMBL" id="MPIN01000015">
    <property type="protein sequence ID" value="OJH35155.1"/>
    <property type="molecule type" value="Genomic_DNA"/>
</dbReference>